<dbReference type="Pfam" id="PF12796">
    <property type="entry name" value="Ank_2"/>
    <property type="match status" value="1"/>
</dbReference>
<dbReference type="InterPro" id="IPR036770">
    <property type="entry name" value="Ankyrin_rpt-contain_sf"/>
</dbReference>
<organism evidence="5 6">
    <name type="scientific">Camellia sinensis</name>
    <name type="common">Tea plant</name>
    <name type="synonym">Thea sinensis</name>
    <dbReference type="NCBI Taxonomy" id="4442"/>
    <lineage>
        <taxon>Eukaryota</taxon>
        <taxon>Viridiplantae</taxon>
        <taxon>Streptophyta</taxon>
        <taxon>Embryophyta</taxon>
        <taxon>Tracheophyta</taxon>
        <taxon>Spermatophyta</taxon>
        <taxon>Magnoliopsida</taxon>
        <taxon>eudicotyledons</taxon>
        <taxon>Gunneridae</taxon>
        <taxon>Pentapetalae</taxon>
        <taxon>asterids</taxon>
        <taxon>Ericales</taxon>
        <taxon>Theaceae</taxon>
        <taxon>Camellia</taxon>
    </lineage>
</organism>
<keyword evidence="1" id="KW-0677">Repeat</keyword>
<evidence type="ECO:0000256" key="2">
    <source>
        <dbReference type="ARBA" id="ARBA00023043"/>
    </source>
</evidence>
<dbReference type="SMART" id="SM00248">
    <property type="entry name" value="ANK"/>
    <property type="match status" value="4"/>
</dbReference>
<dbReference type="InterPro" id="IPR002110">
    <property type="entry name" value="Ankyrin_rpt"/>
</dbReference>
<feature type="repeat" description="ANK" evidence="3">
    <location>
        <begin position="27"/>
        <end position="49"/>
    </location>
</feature>
<dbReference type="PROSITE" id="PS50297">
    <property type="entry name" value="ANK_REP_REGION"/>
    <property type="match status" value="1"/>
</dbReference>
<dbReference type="InterPro" id="IPR013087">
    <property type="entry name" value="Znf_C2H2_type"/>
</dbReference>
<dbReference type="PROSITE" id="PS50088">
    <property type="entry name" value="ANK_REPEAT"/>
    <property type="match status" value="1"/>
</dbReference>
<evidence type="ECO:0000256" key="3">
    <source>
        <dbReference type="PROSITE-ProRule" id="PRU00023"/>
    </source>
</evidence>
<reference evidence="6" key="1">
    <citation type="journal article" date="2020" name="Nat. Commun.">
        <title>Genome assembly of wild tea tree DASZ reveals pedigree and selection history of tea varieties.</title>
        <authorList>
            <person name="Zhang W."/>
            <person name="Zhang Y."/>
            <person name="Qiu H."/>
            <person name="Guo Y."/>
            <person name="Wan H."/>
            <person name="Zhang X."/>
            <person name="Scossa F."/>
            <person name="Alseekh S."/>
            <person name="Zhang Q."/>
            <person name="Wang P."/>
            <person name="Xu L."/>
            <person name="Schmidt M.H."/>
            <person name="Jia X."/>
            <person name="Li D."/>
            <person name="Zhu A."/>
            <person name="Guo F."/>
            <person name="Chen W."/>
            <person name="Ni D."/>
            <person name="Usadel B."/>
            <person name="Fernie A.R."/>
            <person name="Wen W."/>
        </authorList>
    </citation>
    <scope>NUCLEOTIDE SEQUENCE [LARGE SCALE GENOMIC DNA]</scope>
    <source>
        <strain evidence="6">cv. G240</strain>
    </source>
</reference>
<sequence>MQERWRSKSTKTLLDWNKDLAKEPDMYGWTPLHYAARFGHVERAKQLLDMDKSIAYVITDKDGKKTALHVAGSQGHVGVMKELRSQCPDCWEMVNDKGQNILHVAVHNENKKVVKFILENSQLSSLINHKDIDGNTPLHLAATALHSNRLIYDKRADRMAFNKENQTPLDITTHYENVTLVTQIHRFRSSTATTIFTREVARFTDSSISQIHRFKSHRFIDFRSRFIFDFISARFRCFSLDFEAPPPPPPPSTPARLPSKLPTFKESLTTTSNQINNWGRHRPQKPNPVNFHDEFAPDVTILFLKSLCISGWIRFFWTMWLATKKSVGLAKHSLTVTGSVLSAYSSAQHVRSRHEA</sequence>
<evidence type="ECO:0000259" key="4">
    <source>
        <dbReference type="PROSITE" id="PS00028"/>
    </source>
</evidence>
<dbReference type="Gene3D" id="1.25.40.20">
    <property type="entry name" value="Ankyrin repeat-containing domain"/>
    <property type="match status" value="1"/>
</dbReference>
<keyword evidence="6" id="KW-1185">Reference proteome</keyword>
<keyword evidence="2 3" id="KW-0040">ANK repeat</keyword>
<dbReference type="Proteomes" id="UP000593564">
    <property type="component" value="Unassembled WGS sequence"/>
</dbReference>
<evidence type="ECO:0000256" key="1">
    <source>
        <dbReference type="ARBA" id="ARBA00022737"/>
    </source>
</evidence>
<dbReference type="PANTHER" id="PTHR24186:SF50">
    <property type="entry name" value="ANKYRIN REPEAT-CONTAINING PROTEIN ITN1-LIKE ISOFORM X1"/>
    <property type="match status" value="1"/>
</dbReference>
<dbReference type="SUPFAM" id="SSF48403">
    <property type="entry name" value="Ankyrin repeat"/>
    <property type="match status" value="1"/>
</dbReference>
<evidence type="ECO:0000313" key="6">
    <source>
        <dbReference type="Proteomes" id="UP000593564"/>
    </source>
</evidence>
<gene>
    <name evidence="5" type="ORF">HYC85_012882</name>
</gene>
<name>A0A7J7HDR4_CAMSI</name>
<feature type="domain" description="C2H2-type" evidence="4">
    <location>
        <begin position="87"/>
        <end position="107"/>
    </location>
</feature>
<dbReference type="GO" id="GO:0005886">
    <property type="term" value="C:plasma membrane"/>
    <property type="evidence" value="ECO:0007669"/>
    <property type="project" value="TreeGrafter"/>
</dbReference>
<reference evidence="5 6" key="2">
    <citation type="submission" date="2020-07" db="EMBL/GenBank/DDBJ databases">
        <title>Genome assembly of wild tea tree DASZ reveals pedigree and selection history of tea varieties.</title>
        <authorList>
            <person name="Zhang W."/>
        </authorList>
    </citation>
    <scope>NUCLEOTIDE SEQUENCE [LARGE SCALE GENOMIC DNA]</scope>
    <source>
        <strain evidence="6">cv. G240</strain>
        <tissue evidence="5">Leaf</tissue>
    </source>
</reference>
<dbReference type="PANTHER" id="PTHR24186">
    <property type="entry name" value="PROTEIN PHOSPHATASE 1 REGULATORY SUBUNIT"/>
    <property type="match status" value="1"/>
</dbReference>
<accession>A0A7J7HDR4</accession>
<dbReference type="AlphaFoldDB" id="A0A7J7HDR4"/>
<dbReference type="PROSITE" id="PS00028">
    <property type="entry name" value="ZINC_FINGER_C2H2_1"/>
    <property type="match status" value="1"/>
</dbReference>
<proteinExistence type="predicted"/>
<dbReference type="EMBL" id="JACBKZ010000005">
    <property type="protein sequence ID" value="KAF5950889.1"/>
    <property type="molecule type" value="Genomic_DNA"/>
</dbReference>
<protein>
    <recommendedName>
        <fullName evidence="4">C2H2-type domain-containing protein</fullName>
    </recommendedName>
</protein>
<dbReference type="Pfam" id="PF00023">
    <property type="entry name" value="Ank"/>
    <property type="match status" value="1"/>
</dbReference>
<comment type="caution">
    <text evidence="5">The sequence shown here is derived from an EMBL/GenBank/DDBJ whole genome shotgun (WGS) entry which is preliminary data.</text>
</comment>
<evidence type="ECO:0000313" key="5">
    <source>
        <dbReference type="EMBL" id="KAF5950889.1"/>
    </source>
</evidence>